<feature type="transmembrane region" description="Helical" evidence="6">
    <location>
        <begin position="12"/>
        <end position="31"/>
    </location>
</feature>
<feature type="transmembrane region" description="Helical" evidence="6">
    <location>
        <begin position="290"/>
        <end position="308"/>
    </location>
</feature>
<keyword evidence="8" id="KW-1185">Reference proteome</keyword>
<protein>
    <submittedName>
        <fullName evidence="7">Rod shape determining protein RodA</fullName>
    </submittedName>
</protein>
<keyword evidence="5 6" id="KW-0472">Membrane</keyword>
<dbReference type="AlphaFoldDB" id="A0A4R2AVN3"/>
<dbReference type="GO" id="GO:0008360">
    <property type="term" value="P:regulation of cell shape"/>
    <property type="evidence" value="ECO:0007669"/>
    <property type="project" value="UniProtKB-KW"/>
</dbReference>
<accession>A0A4R2AVN3</accession>
<feature type="transmembrane region" description="Helical" evidence="6">
    <location>
        <begin position="320"/>
        <end position="337"/>
    </location>
</feature>
<proteinExistence type="predicted"/>
<dbReference type="PROSITE" id="PS51257">
    <property type="entry name" value="PROKAR_LIPOPROTEIN"/>
    <property type="match status" value="1"/>
</dbReference>
<evidence type="ECO:0000256" key="2">
    <source>
        <dbReference type="ARBA" id="ARBA00022692"/>
    </source>
</evidence>
<dbReference type="PANTHER" id="PTHR30474">
    <property type="entry name" value="CELL CYCLE PROTEIN"/>
    <property type="match status" value="1"/>
</dbReference>
<keyword evidence="3" id="KW-0133">Cell shape</keyword>
<evidence type="ECO:0000256" key="4">
    <source>
        <dbReference type="ARBA" id="ARBA00022989"/>
    </source>
</evidence>
<sequence>MDKPDKKSDKFDWTLTLILLILFLVSCAAIYSAQNTGQYEENFLFKQIFWYVVGAGIISVTMFFDSEDFQKLAWIFYGFGVLLLVALFLAPSGIAPYINGAKSWFVIEPIGSIQPSEFMKIFLIIALSRAIVSHNQHTDVKTIKSDLSLFLKLGLITALPLGLIMLQPDLGTALVVLSIFTGLILVSGISWKIILLVYGSGAALGSWLIYMVIWKPEFLQKYLHVKTYQFGRIYAWLDPESYQDSTGYHLVKSLMAIGSGTIMGKGPGERQVYLPESHTDFIFSVIGEEYGFIGGSIVICIFFMLIYHLTRTALDTLEPFNTYICTGVISMITFHVFQNIGMTIQVLPITGIPLPFISYGGSSLMGNMLAMGLIYSIRFHHRTYMFSSGPGPRRQFNPGKGFGA</sequence>
<name>A0A4R2AVN3_9BACI</name>
<evidence type="ECO:0000256" key="3">
    <source>
        <dbReference type="ARBA" id="ARBA00022960"/>
    </source>
</evidence>
<dbReference type="GO" id="GO:0032153">
    <property type="term" value="C:cell division site"/>
    <property type="evidence" value="ECO:0007669"/>
    <property type="project" value="TreeGrafter"/>
</dbReference>
<dbReference type="InterPro" id="IPR001182">
    <property type="entry name" value="FtsW/RodA"/>
</dbReference>
<reference evidence="7 8" key="1">
    <citation type="journal article" date="2015" name="Stand. Genomic Sci.">
        <title>Genomic Encyclopedia of Bacterial and Archaeal Type Strains, Phase III: the genomes of soil and plant-associated and newly described type strains.</title>
        <authorList>
            <person name="Whitman W.B."/>
            <person name="Woyke T."/>
            <person name="Klenk H.P."/>
            <person name="Zhou Y."/>
            <person name="Lilburn T.G."/>
            <person name="Beck B.J."/>
            <person name="De Vos P."/>
            <person name="Vandamme P."/>
            <person name="Eisen J.A."/>
            <person name="Garrity G."/>
            <person name="Hugenholtz P."/>
            <person name="Kyrpides N.C."/>
        </authorList>
    </citation>
    <scope>NUCLEOTIDE SEQUENCE [LARGE SCALE GENOMIC DNA]</scope>
    <source>
        <strain evidence="7 8">CV53</strain>
    </source>
</reference>
<keyword evidence="4 6" id="KW-1133">Transmembrane helix</keyword>
<feature type="transmembrane region" description="Helical" evidence="6">
    <location>
        <begin position="193"/>
        <end position="213"/>
    </location>
</feature>
<comment type="subcellular location">
    <subcellularLocation>
        <location evidence="1">Membrane</location>
        <topology evidence="1">Multi-pass membrane protein</topology>
    </subcellularLocation>
</comment>
<dbReference type="GO" id="GO:0015648">
    <property type="term" value="F:lipid-linked peptidoglycan transporter activity"/>
    <property type="evidence" value="ECO:0007669"/>
    <property type="project" value="TreeGrafter"/>
</dbReference>
<comment type="caution">
    <text evidence="7">The sequence shown here is derived from an EMBL/GenBank/DDBJ whole genome shotgun (WGS) entry which is preliminary data.</text>
</comment>
<feature type="transmembrane region" description="Helical" evidence="6">
    <location>
        <begin position="147"/>
        <end position="164"/>
    </location>
</feature>
<feature type="transmembrane region" description="Helical" evidence="6">
    <location>
        <begin position="43"/>
        <end position="64"/>
    </location>
</feature>
<dbReference type="RefSeq" id="WP_132011484.1">
    <property type="nucleotide sequence ID" value="NZ_JABUHM010000022.1"/>
</dbReference>
<dbReference type="GO" id="GO:0005886">
    <property type="term" value="C:plasma membrane"/>
    <property type="evidence" value="ECO:0007669"/>
    <property type="project" value="TreeGrafter"/>
</dbReference>
<evidence type="ECO:0000256" key="6">
    <source>
        <dbReference type="SAM" id="Phobius"/>
    </source>
</evidence>
<dbReference type="PANTHER" id="PTHR30474:SF1">
    <property type="entry name" value="PEPTIDOGLYCAN GLYCOSYLTRANSFERASE MRDB"/>
    <property type="match status" value="1"/>
</dbReference>
<evidence type="ECO:0000313" key="8">
    <source>
        <dbReference type="Proteomes" id="UP000295689"/>
    </source>
</evidence>
<dbReference type="Proteomes" id="UP000295689">
    <property type="component" value="Unassembled WGS sequence"/>
</dbReference>
<evidence type="ECO:0000256" key="1">
    <source>
        <dbReference type="ARBA" id="ARBA00004141"/>
    </source>
</evidence>
<feature type="transmembrane region" description="Helical" evidence="6">
    <location>
        <begin position="357"/>
        <end position="377"/>
    </location>
</feature>
<dbReference type="GO" id="GO:0051301">
    <property type="term" value="P:cell division"/>
    <property type="evidence" value="ECO:0007669"/>
    <property type="project" value="InterPro"/>
</dbReference>
<dbReference type="Pfam" id="PF01098">
    <property type="entry name" value="FTSW_RODA_SPOVE"/>
    <property type="match status" value="1"/>
</dbReference>
<feature type="transmembrane region" description="Helical" evidence="6">
    <location>
        <begin position="170"/>
        <end position="186"/>
    </location>
</feature>
<evidence type="ECO:0000256" key="5">
    <source>
        <dbReference type="ARBA" id="ARBA00023136"/>
    </source>
</evidence>
<organism evidence="7 8">
    <name type="scientific">Mesobacillus foraminis</name>
    <dbReference type="NCBI Taxonomy" id="279826"/>
    <lineage>
        <taxon>Bacteria</taxon>
        <taxon>Bacillati</taxon>
        <taxon>Bacillota</taxon>
        <taxon>Bacilli</taxon>
        <taxon>Bacillales</taxon>
        <taxon>Bacillaceae</taxon>
        <taxon>Mesobacillus</taxon>
    </lineage>
</organism>
<feature type="transmembrane region" description="Helical" evidence="6">
    <location>
        <begin position="76"/>
        <end position="98"/>
    </location>
</feature>
<gene>
    <name evidence="7" type="ORF">EV146_12237</name>
</gene>
<dbReference type="EMBL" id="SLVV01000022">
    <property type="protein sequence ID" value="TCN18018.1"/>
    <property type="molecule type" value="Genomic_DNA"/>
</dbReference>
<evidence type="ECO:0000313" key="7">
    <source>
        <dbReference type="EMBL" id="TCN18018.1"/>
    </source>
</evidence>
<keyword evidence="2 6" id="KW-0812">Transmembrane</keyword>